<dbReference type="AlphaFoldDB" id="A0A7K0DFK5"/>
<evidence type="ECO:0000313" key="2">
    <source>
        <dbReference type="EMBL" id="MQY24439.1"/>
    </source>
</evidence>
<evidence type="ECO:0000256" key="1">
    <source>
        <dbReference type="SAM" id="MobiDB-lite"/>
    </source>
</evidence>
<keyword evidence="3" id="KW-1185">Reference proteome</keyword>
<accession>A0A7K0DFK5</accession>
<evidence type="ECO:0000313" key="3">
    <source>
        <dbReference type="Proteomes" id="UP000438448"/>
    </source>
</evidence>
<feature type="region of interest" description="Disordered" evidence="1">
    <location>
        <begin position="51"/>
        <end position="76"/>
    </location>
</feature>
<comment type="caution">
    <text evidence="2">The sequence shown here is derived from an EMBL/GenBank/DDBJ whole genome shotgun (WGS) entry which is preliminary data.</text>
</comment>
<dbReference type="EMBL" id="WEGK01000038">
    <property type="protein sequence ID" value="MQY24439.1"/>
    <property type="molecule type" value="Genomic_DNA"/>
</dbReference>
<proteinExistence type="predicted"/>
<protein>
    <submittedName>
        <fullName evidence="2">Uncharacterized protein</fullName>
    </submittedName>
</protein>
<sequence>MTEQPPWQSGDSAEQRKIDEQIAAKMGISLERLYEIDRQVAADVEARDAIPQDQRTVSGNPKFSKGFGPVTPENSLQPGEIGAYYDAVDSEPDATAEGNEFPEVGREWPPRSPRTGYEPWTRFPVFYYPVTRRDKLLGYLYASVSWDTAGFLRNLPSWRHFNPFSDPSGDASEVWEDRLDACYAKGMSAQDAVRSWVGVAEDSKAGGIAADVVEGHSETLEGLNQSLNPGGPEVPNPWIQNGMYPDGTPVDRSEGWGDLVSAPVVRYPEETKGRVAFYPVTKEGGVLGWVWAAMDGDAADYIPFRQSGWYGFGAGGLWIQRLSEAFNRGDTPLEALEYCRTFPEDNMSGLIEPDAPIGEFDNLQQMRDWADQ</sequence>
<reference evidence="2 3" key="1">
    <citation type="submission" date="2019-10" db="EMBL/GenBank/DDBJ databases">
        <title>Nocardia macrotermitis sp. nov. and Nocardia aurantia sp. nov., isolated from the gut of fungus growing-termite Macrotermes natalensis.</title>
        <authorList>
            <person name="Benndorf R."/>
            <person name="Schwitalla J."/>
            <person name="Martin K."/>
            <person name="De Beer W."/>
            <person name="Kaster A.-K."/>
            <person name="Vollmers J."/>
            <person name="Poulsen M."/>
            <person name="Beemelmanns C."/>
        </authorList>
    </citation>
    <scope>NUCLEOTIDE SEQUENCE [LARGE SCALE GENOMIC DNA]</scope>
    <source>
        <strain evidence="2 3">RB20</strain>
    </source>
</reference>
<feature type="region of interest" description="Disordered" evidence="1">
    <location>
        <begin position="92"/>
        <end position="112"/>
    </location>
</feature>
<organism evidence="2 3">
    <name type="scientific">Nocardia macrotermitis</name>
    <dbReference type="NCBI Taxonomy" id="2585198"/>
    <lineage>
        <taxon>Bacteria</taxon>
        <taxon>Bacillati</taxon>
        <taxon>Actinomycetota</taxon>
        <taxon>Actinomycetes</taxon>
        <taxon>Mycobacteriales</taxon>
        <taxon>Nocardiaceae</taxon>
        <taxon>Nocardia</taxon>
    </lineage>
</organism>
<dbReference type="OrthoDB" id="4563658at2"/>
<dbReference type="RefSeq" id="WP_153416146.1">
    <property type="nucleotide sequence ID" value="NZ_WEGK01000038.1"/>
</dbReference>
<gene>
    <name evidence="2" type="ORF">NRB20_75750</name>
</gene>
<dbReference type="Proteomes" id="UP000438448">
    <property type="component" value="Unassembled WGS sequence"/>
</dbReference>
<name>A0A7K0DFK5_9NOCA</name>